<feature type="non-terminal residue" evidence="3">
    <location>
        <position position="1"/>
    </location>
</feature>
<sequence length="204" mass="21829">PVKGMTALMHAVLYGRYPAVLWLLREFGADLNAEEDFESRSALHFACAAGRPLITSLLLRNGALVEVKNSKGRTPLFAAADKGHLNTLRLLHRFGANPAATDTDNFTALHVATDRGHTSSVACLLEMGAPVDAAEKKWKATPLHLACDKGHFHCAQLLLNAGAGVNFQTTDGRTPFLMAAAGNHVEILELLAHFGADISLPNGE</sequence>
<dbReference type="Pfam" id="PF12796">
    <property type="entry name" value="Ank_2"/>
    <property type="match status" value="2"/>
</dbReference>
<dbReference type="EMBL" id="OB666574">
    <property type="protein sequence ID" value="CAD7233593.1"/>
    <property type="molecule type" value="Genomic_DNA"/>
</dbReference>
<dbReference type="AlphaFoldDB" id="A0A7R8ZQQ9"/>
<dbReference type="PRINTS" id="PR01415">
    <property type="entry name" value="ANKYRIN"/>
</dbReference>
<evidence type="ECO:0000256" key="1">
    <source>
        <dbReference type="ARBA" id="ARBA00022737"/>
    </source>
</evidence>
<organism evidence="3">
    <name type="scientific">Cyprideis torosa</name>
    <dbReference type="NCBI Taxonomy" id="163714"/>
    <lineage>
        <taxon>Eukaryota</taxon>
        <taxon>Metazoa</taxon>
        <taxon>Ecdysozoa</taxon>
        <taxon>Arthropoda</taxon>
        <taxon>Crustacea</taxon>
        <taxon>Oligostraca</taxon>
        <taxon>Ostracoda</taxon>
        <taxon>Podocopa</taxon>
        <taxon>Podocopida</taxon>
        <taxon>Cytherocopina</taxon>
        <taxon>Cytheroidea</taxon>
        <taxon>Cytherideidae</taxon>
        <taxon>Cyprideis</taxon>
    </lineage>
</organism>
<dbReference type="Gene3D" id="1.25.40.20">
    <property type="entry name" value="Ankyrin repeat-containing domain"/>
    <property type="match status" value="3"/>
</dbReference>
<keyword evidence="1" id="KW-0677">Repeat</keyword>
<protein>
    <submittedName>
        <fullName evidence="3">Uncharacterized protein</fullName>
    </submittedName>
</protein>
<evidence type="ECO:0000313" key="3">
    <source>
        <dbReference type="EMBL" id="CAD7233593.1"/>
    </source>
</evidence>
<dbReference type="PANTHER" id="PTHR24201">
    <property type="entry name" value="ANK_REP_REGION DOMAIN-CONTAINING PROTEIN"/>
    <property type="match status" value="1"/>
</dbReference>
<reference evidence="3" key="1">
    <citation type="submission" date="2020-11" db="EMBL/GenBank/DDBJ databases">
        <authorList>
            <person name="Tran Van P."/>
        </authorList>
    </citation>
    <scope>NUCLEOTIDE SEQUENCE</scope>
</reference>
<evidence type="ECO:0000256" key="2">
    <source>
        <dbReference type="ARBA" id="ARBA00023043"/>
    </source>
</evidence>
<dbReference type="Pfam" id="PF13606">
    <property type="entry name" value="Ank_3"/>
    <property type="match status" value="1"/>
</dbReference>
<dbReference type="InterPro" id="IPR036770">
    <property type="entry name" value="Ankyrin_rpt-contain_sf"/>
</dbReference>
<dbReference type="PROSITE" id="PS50088">
    <property type="entry name" value="ANK_REPEAT"/>
    <property type="match status" value="6"/>
</dbReference>
<dbReference type="PROSITE" id="PS50297">
    <property type="entry name" value="ANK_REP_REGION"/>
    <property type="match status" value="6"/>
</dbReference>
<accession>A0A7R8ZQQ9</accession>
<gene>
    <name evidence="3" type="ORF">CTOB1V02_LOCUS11414</name>
</gene>
<dbReference type="InterPro" id="IPR050776">
    <property type="entry name" value="Ank_Repeat/CDKN_Inhibitor"/>
</dbReference>
<dbReference type="OrthoDB" id="194358at2759"/>
<keyword evidence="2" id="KW-0040">ANK repeat</keyword>
<dbReference type="InterPro" id="IPR002110">
    <property type="entry name" value="Ankyrin_rpt"/>
</dbReference>
<dbReference type="SUPFAM" id="SSF48403">
    <property type="entry name" value="Ankyrin repeat"/>
    <property type="match status" value="1"/>
</dbReference>
<proteinExistence type="predicted"/>
<dbReference type="SMART" id="SM00248">
    <property type="entry name" value="ANK"/>
    <property type="match status" value="6"/>
</dbReference>
<name>A0A7R8ZQQ9_9CRUS</name>